<dbReference type="EMBL" id="LPUX01000061">
    <property type="protein sequence ID" value="OAP38477.1"/>
    <property type="molecule type" value="Genomic_DNA"/>
</dbReference>
<dbReference type="Pfam" id="PF00180">
    <property type="entry name" value="Iso_dh"/>
    <property type="match status" value="1"/>
</dbReference>
<keyword evidence="16" id="KW-0464">Manganese</keyword>
<evidence type="ECO:0000256" key="5">
    <source>
        <dbReference type="ARBA" id="ARBA00004762"/>
    </source>
</evidence>
<dbReference type="PANTHER" id="PTHR42979:SF1">
    <property type="entry name" value="3-ISOPROPYLMALATE DEHYDROGENASE"/>
    <property type="match status" value="1"/>
</dbReference>
<comment type="subunit">
    <text evidence="7">Homodimer.</text>
</comment>
<keyword evidence="17" id="KW-0100">Branched-chain amino acid biosynthesis</keyword>
<dbReference type="AlphaFoldDB" id="A0A178XTE8"/>
<dbReference type="SUPFAM" id="SSF53659">
    <property type="entry name" value="Isocitrate/Isopropylmalate dehydrogenase-like"/>
    <property type="match status" value="1"/>
</dbReference>
<evidence type="ECO:0000256" key="10">
    <source>
        <dbReference type="ARBA" id="ARBA00022430"/>
    </source>
</evidence>
<dbReference type="PANTHER" id="PTHR42979">
    <property type="entry name" value="3-ISOPROPYLMALATE DEHYDROGENASE"/>
    <property type="match status" value="1"/>
</dbReference>
<dbReference type="FunFam" id="3.40.718.10:FF:000006">
    <property type="entry name" value="3-isopropylmalate dehydrogenase"/>
    <property type="match status" value="1"/>
</dbReference>
<comment type="caution">
    <text evidence="21">The sequence shown here is derived from an EMBL/GenBank/DDBJ whole genome shotgun (WGS) entry which is preliminary data.</text>
</comment>
<keyword evidence="12" id="KW-0479">Metal-binding</keyword>
<keyword evidence="10" id="KW-0432">Leucine biosynthesis</keyword>
<reference evidence="21 22" key="1">
    <citation type="journal article" date="2016" name="Int. J. Syst. Evol. Microbiol.">
        <title>Ensifer glycinis sp. nov., an novel rhizobial species associated with Glycine spp.</title>
        <authorList>
            <person name="Yan H."/>
            <person name="Yan J."/>
            <person name="Sui X.H."/>
            <person name="Wang E.T."/>
            <person name="Chen W.X."/>
            <person name="Zhang X.X."/>
            <person name="Chen W.F."/>
        </authorList>
    </citation>
    <scope>NUCLEOTIDE SEQUENCE [LARGE SCALE GENOMIC DNA]</scope>
    <source>
        <strain evidence="21 22">CCBAU 23380</strain>
    </source>
</reference>
<evidence type="ECO:0000256" key="7">
    <source>
        <dbReference type="ARBA" id="ARBA00011738"/>
    </source>
</evidence>
<dbReference type="GO" id="GO:0005829">
    <property type="term" value="C:cytosol"/>
    <property type="evidence" value="ECO:0007669"/>
    <property type="project" value="TreeGrafter"/>
</dbReference>
<evidence type="ECO:0000259" key="20">
    <source>
        <dbReference type="SMART" id="SM01329"/>
    </source>
</evidence>
<dbReference type="GO" id="GO:0009098">
    <property type="term" value="P:L-leucine biosynthetic process"/>
    <property type="evidence" value="ECO:0007669"/>
    <property type="project" value="UniProtKB-KW"/>
</dbReference>
<evidence type="ECO:0000256" key="17">
    <source>
        <dbReference type="ARBA" id="ARBA00023304"/>
    </source>
</evidence>
<dbReference type="GO" id="GO:0000287">
    <property type="term" value="F:magnesium ion binding"/>
    <property type="evidence" value="ECO:0007669"/>
    <property type="project" value="InterPro"/>
</dbReference>
<evidence type="ECO:0000256" key="1">
    <source>
        <dbReference type="ARBA" id="ARBA00000624"/>
    </source>
</evidence>
<comment type="cofactor">
    <cofactor evidence="2">
        <name>Mn(2+)</name>
        <dbReference type="ChEBI" id="CHEBI:29035"/>
    </cofactor>
</comment>
<evidence type="ECO:0000256" key="19">
    <source>
        <dbReference type="ARBA" id="ARBA00033138"/>
    </source>
</evidence>
<accession>A0A178XTE8</accession>
<evidence type="ECO:0000256" key="12">
    <source>
        <dbReference type="ARBA" id="ARBA00022723"/>
    </source>
</evidence>
<protein>
    <recommendedName>
        <fullName evidence="9">3-isopropylmalate dehydrogenase</fullName>
        <ecNumber evidence="8">1.1.1.85</ecNumber>
    </recommendedName>
    <alternativeName>
        <fullName evidence="19">3-IPM-DH</fullName>
    </alternativeName>
    <alternativeName>
        <fullName evidence="18">Beta-IPM dehydrogenase</fullName>
    </alternativeName>
</protein>
<keyword evidence="22" id="KW-1185">Reference proteome</keyword>
<evidence type="ECO:0000256" key="4">
    <source>
        <dbReference type="ARBA" id="ARBA00004496"/>
    </source>
</evidence>
<evidence type="ECO:0000256" key="14">
    <source>
        <dbReference type="ARBA" id="ARBA00023002"/>
    </source>
</evidence>
<name>A0A178XTE8_9HYPH</name>
<keyword evidence="14" id="KW-0560">Oxidoreductase</keyword>
<dbReference type="GO" id="GO:0051287">
    <property type="term" value="F:NAD binding"/>
    <property type="evidence" value="ECO:0007669"/>
    <property type="project" value="InterPro"/>
</dbReference>
<keyword evidence="13" id="KW-0460">Magnesium</keyword>
<dbReference type="Proteomes" id="UP000094025">
    <property type="component" value="Unassembled WGS sequence"/>
</dbReference>
<organism evidence="21 22">
    <name type="scientific">Sinorhizobium glycinis</name>
    <dbReference type="NCBI Taxonomy" id="1472378"/>
    <lineage>
        <taxon>Bacteria</taxon>
        <taxon>Pseudomonadati</taxon>
        <taxon>Pseudomonadota</taxon>
        <taxon>Alphaproteobacteria</taxon>
        <taxon>Hyphomicrobiales</taxon>
        <taxon>Rhizobiaceae</taxon>
        <taxon>Sinorhizobium/Ensifer group</taxon>
        <taxon>Sinorhizobium</taxon>
    </lineage>
</organism>
<comment type="subcellular location">
    <subcellularLocation>
        <location evidence="4">Cytoplasm</location>
    </subcellularLocation>
</comment>
<dbReference type="STRING" id="1472378.AU381_23230"/>
<keyword evidence="15" id="KW-0520">NAD</keyword>
<comment type="cofactor">
    <cofactor evidence="3">
        <name>Mg(2+)</name>
        <dbReference type="ChEBI" id="CHEBI:18420"/>
    </cofactor>
</comment>
<evidence type="ECO:0000256" key="18">
    <source>
        <dbReference type="ARBA" id="ARBA00030010"/>
    </source>
</evidence>
<keyword evidence="11" id="KW-0028">Amino-acid biosynthesis</keyword>
<dbReference type="Gene3D" id="3.40.718.10">
    <property type="entry name" value="Isopropylmalate Dehydrogenase"/>
    <property type="match status" value="1"/>
</dbReference>
<evidence type="ECO:0000256" key="11">
    <source>
        <dbReference type="ARBA" id="ARBA00022605"/>
    </source>
</evidence>
<comment type="catalytic activity">
    <reaction evidence="1">
        <text>(2R,3S)-3-isopropylmalate + NAD(+) = 4-methyl-2-oxopentanoate + CO2 + NADH</text>
        <dbReference type="Rhea" id="RHEA:32271"/>
        <dbReference type="ChEBI" id="CHEBI:16526"/>
        <dbReference type="ChEBI" id="CHEBI:17865"/>
        <dbReference type="ChEBI" id="CHEBI:35121"/>
        <dbReference type="ChEBI" id="CHEBI:57540"/>
        <dbReference type="ChEBI" id="CHEBI:57945"/>
        <dbReference type="EC" id="1.1.1.85"/>
    </reaction>
</comment>
<evidence type="ECO:0000256" key="3">
    <source>
        <dbReference type="ARBA" id="ARBA00001946"/>
    </source>
</evidence>
<dbReference type="SMART" id="SM01329">
    <property type="entry name" value="Iso_dh"/>
    <property type="match status" value="1"/>
</dbReference>
<dbReference type="InterPro" id="IPR004429">
    <property type="entry name" value="Isopropylmalate_DH"/>
</dbReference>
<proteinExistence type="inferred from homology"/>
<evidence type="ECO:0000256" key="13">
    <source>
        <dbReference type="ARBA" id="ARBA00022842"/>
    </source>
</evidence>
<evidence type="ECO:0000256" key="2">
    <source>
        <dbReference type="ARBA" id="ARBA00001936"/>
    </source>
</evidence>
<evidence type="ECO:0000256" key="15">
    <source>
        <dbReference type="ARBA" id="ARBA00023027"/>
    </source>
</evidence>
<dbReference type="OrthoDB" id="9767905at2"/>
<evidence type="ECO:0000256" key="16">
    <source>
        <dbReference type="ARBA" id="ARBA00023211"/>
    </source>
</evidence>
<dbReference type="EC" id="1.1.1.85" evidence="8"/>
<feature type="domain" description="Isopropylmalate dehydrogenase-like" evidence="20">
    <location>
        <begin position="9"/>
        <end position="359"/>
    </location>
</feature>
<evidence type="ECO:0000313" key="22">
    <source>
        <dbReference type="Proteomes" id="UP000094025"/>
    </source>
</evidence>
<evidence type="ECO:0000256" key="8">
    <source>
        <dbReference type="ARBA" id="ARBA00013101"/>
    </source>
</evidence>
<evidence type="ECO:0000256" key="9">
    <source>
        <dbReference type="ARBA" id="ARBA00019276"/>
    </source>
</evidence>
<dbReference type="GO" id="GO:0003862">
    <property type="term" value="F:3-isopropylmalate dehydrogenase activity"/>
    <property type="evidence" value="ECO:0007669"/>
    <property type="project" value="UniProtKB-EC"/>
</dbReference>
<comment type="similarity">
    <text evidence="6">Belongs to the isocitrate and isopropylmalate dehydrogenases family. LeuB type 1 subfamily.</text>
</comment>
<dbReference type="InterPro" id="IPR019818">
    <property type="entry name" value="IsoCit/isopropylmalate_DH_CS"/>
</dbReference>
<sequence length="371" mass="40174">MTMKNDTLTIAVLPGDGIGREVMPACLELVNAATTMAGAPALAFETHNAGAQYYAESGDALPASTLEACRKSDAILFGAMGWPDIRFPDGTEIIPQLDLRMELGLFAGVRPIRWFPGLPRVLTDPRAEQIDFVLVREQTEGLFYARGRGEIRNDEEAYDTMQITRSGTERVTEFAFDIARQRKRRGKPGNVTCVDKANVFQSMAFFRKVFDEVADRHSDLTKDHAYVDALALNMVKKPWTFDVLVTENMFGDILSDLAAGLIGGMGMAPSADIGDKHGLFQPAHGTAPDIAGKGCANPSAMFLSAAMMLDWLAAKFGQPTLADAARLMEGAVEHTLSTKLAIPMEYGGNANCAEMTRSVISSLSAARKEVA</sequence>
<dbReference type="PROSITE" id="PS00470">
    <property type="entry name" value="IDH_IMDH"/>
    <property type="match status" value="1"/>
</dbReference>
<evidence type="ECO:0000313" key="21">
    <source>
        <dbReference type="EMBL" id="OAP38477.1"/>
    </source>
</evidence>
<gene>
    <name evidence="21" type="ORF">AU381_23230</name>
</gene>
<comment type="pathway">
    <text evidence="5">Amino-acid biosynthesis; L-leucine biosynthesis; L-leucine from 3-methyl-2-oxobutanoate: step 3/4.</text>
</comment>
<dbReference type="InterPro" id="IPR024084">
    <property type="entry name" value="IsoPropMal-DH-like_dom"/>
</dbReference>
<evidence type="ECO:0000256" key="6">
    <source>
        <dbReference type="ARBA" id="ARBA00008319"/>
    </source>
</evidence>
<dbReference type="RefSeq" id="WP_064243015.1">
    <property type="nucleotide sequence ID" value="NZ_LPUX01000061.1"/>
</dbReference>